<protein>
    <recommendedName>
        <fullName evidence="4">Cupredoxin</fullName>
    </recommendedName>
</protein>
<proteinExistence type="predicted"/>
<dbReference type="PANTHER" id="PTHR34883">
    <property type="entry name" value="SERINE-RICH PROTEIN, PUTATIVE-RELATED-RELATED"/>
    <property type="match status" value="1"/>
</dbReference>
<reference evidence="2" key="1">
    <citation type="submission" date="2020-05" db="EMBL/GenBank/DDBJ databases">
        <title>Mycena genomes resolve the evolution of fungal bioluminescence.</title>
        <authorList>
            <person name="Tsai I.J."/>
        </authorList>
    </citation>
    <scope>NUCLEOTIDE SEQUENCE</scope>
    <source>
        <strain evidence="2">110903Hualien_Pintung</strain>
    </source>
</reference>
<dbReference type="SUPFAM" id="SSF49503">
    <property type="entry name" value="Cupredoxins"/>
    <property type="match status" value="2"/>
</dbReference>
<keyword evidence="3" id="KW-1185">Reference proteome</keyword>
<dbReference type="AlphaFoldDB" id="A0A8H6WSJ8"/>
<dbReference type="InterPro" id="IPR052953">
    <property type="entry name" value="Ser-rich/MCO-related"/>
</dbReference>
<evidence type="ECO:0000313" key="2">
    <source>
        <dbReference type="EMBL" id="KAF7323109.1"/>
    </source>
</evidence>
<comment type="caution">
    <text evidence="2">The sequence shown here is derived from an EMBL/GenBank/DDBJ whole genome shotgun (WGS) entry which is preliminary data.</text>
</comment>
<name>A0A8H6WSJ8_MYCCL</name>
<evidence type="ECO:0000313" key="3">
    <source>
        <dbReference type="Proteomes" id="UP000613580"/>
    </source>
</evidence>
<gene>
    <name evidence="2" type="ORF">HMN09_00091100</name>
</gene>
<sequence length="351" mass="35699">MFAKLSIVSLCLASLAVIPRPARSAVIDVTVGGTDIIAYTPNQVTANVGDTIVFTFLQKNHSVTQSTLDTPCAPLANGFDSGFVPVSANQTSGFPQAQLTVESTDPIWIYCRQTNHCAVDGMVFAVNPGNNFATFQHNANGTASGSTSGTASVVTVTTTVTAGASTYATTYTTSSPAATGAVSNDHVILVGANDELVFSPNNITAQPGDTVTFIFQNKNHTVTQSSFGAPCEKLSASSAGAQVGFDSGFMPVAANTSANNLPAFTIQINNTQPIWGYCRQTGHCGQGMNFAINAPTSGNTFSAFQAKAVALNGTASASASGASSTSNSAVATTRSAGSLLALGALVLGLAL</sequence>
<feature type="chain" id="PRO_5034983040" description="Cupredoxin" evidence="1">
    <location>
        <begin position="25"/>
        <end position="351"/>
    </location>
</feature>
<feature type="signal peptide" evidence="1">
    <location>
        <begin position="1"/>
        <end position="24"/>
    </location>
</feature>
<dbReference type="InterPro" id="IPR008972">
    <property type="entry name" value="Cupredoxin"/>
</dbReference>
<dbReference type="PANTHER" id="PTHR34883:SF15">
    <property type="entry name" value="EXTRACELLULAR SERINE-RICH PROTEIN"/>
    <property type="match status" value="1"/>
</dbReference>
<dbReference type="Gene3D" id="2.60.40.420">
    <property type="entry name" value="Cupredoxins - blue copper proteins"/>
    <property type="match status" value="2"/>
</dbReference>
<keyword evidence="1" id="KW-0732">Signal</keyword>
<dbReference type="Proteomes" id="UP000613580">
    <property type="component" value="Unassembled WGS sequence"/>
</dbReference>
<dbReference type="CDD" id="cd00920">
    <property type="entry name" value="Cupredoxin"/>
    <property type="match status" value="2"/>
</dbReference>
<evidence type="ECO:0000256" key="1">
    <source>
        <dbReference type="SAM" id="SignalP"/>
    </source>
</evidence>
<organism evidence="2 3">
    <name type="scientific">Mycena chlorophos</name>
    <name type="common">Agaric fungus</name>
    <name type="synonym">Agaricus chlorophos</name>
    <dbReference type="NCBI Taxonomy" id="658473"/>
    <lineage>
        <taxon>Eukaryota</taxon>
        <taxon>Fungi</taxon>
        <taxon>Dikarya</taxon>
        <taxon>Basidiomycota</taxon>
        <taxon>Agaricomycotina</taxon>
        <taxon>Agaricomycetes</taxon>
        <taxon>Agaricomycetidae</taxon>
        <taxon>Agaricales</taxon>
        <taxon>Marasmiineae</taxon>
        <taxon>Mycenaceae</taxon>
        <taxon>Mycena</taxon>
    </lineage>
</organism>
<accession>A0A8H6WSJ8</accession>
<dbReference type="EMBL" id="JACAZE010000001">
    <property type="protein sequence ID" value="KAF7323109.1"/>
    <property type="molecule type" value="Genomic_DNA"/>
</dbReference>
<dbReference type="OrthoDB" id="1921208at2759"/>
<evidence type="ECO:0008006" key="4">
    <source>
        <dbReference type="Google" id="ProtNLM"/>
    </source>
</evidence>